<dbReference type="CDD" id="cd14744">
    <property type="entry name" value="PAAR_CT_2"/>
    <property type="match status" value="1"/>
</dbReference>
<dbReference type="RefSeq" id="WP_345492569.1">
    <property type="nucleotide sequence ID" value="NZ_BAABHY010000008.1"/>
</dbReference>
<keyword evidence="2" id="KW-1185">Reference proteome</keyword>
<dbReference type="InterPro" id="IPR008727">
    <property type="entry name" value="PAAR_motif"/>
</dbReference>
<gene>
    <name evidence="1" type="ORF">GCM10023211_23900</name>
</gene>
<reference evidence="2" key="1">
    <citation type="journal article" date="2019" name="Int. J. Syst. Evol. Microbiol.">
        <title>The Global Catalogue of Microorganisms (GCM) 10K type strain sequencing project: providing services to taxonomists for standard genome sequencing and annotation.</title>
        <authorList>
            <consortium name="The Broad Institute Genomics Platform"/>
            <consortium name="The Broad Institute Genome Sequencing Center for Infectious Disease"/>
            <person name="Wu L."/>
            <person name="Ma J."/>
        </authorList>
    </citation>
    <scope>NUCLEOTIDE SEQUENCE [LARGE SCALE GENOMIC DNA]</scope>
    <source>
        <strain evidence="2">JCM 18050</strain>
    </source>
</reference>
<sequence>MRRNVVRLGDPTTHGGSVITASSTSIVEGKPVALIGDLVSCPRKGHGVNKIIEGSKTCYSDGKQVVIDYAVCECGCQVLSTIKSAEME</sequence>
<comment type="caution">
    <text evidence="1">The sequence shown here is derived from an EMBL/GenBank/DDBJ whole genome shotgun (WGS) entry which is preliminary data.</text>
</comment>
<dbReference type="Proteomes" id="UP001500171">
    <property type="component" value="Unassembled WGS sequence"/>
</dbReference>
<name>A0ABP9NHR0_9GAMM</name>
<protein>
    <recommendedName>
        <fullName evidence="3">PAAR domain-containing protein</fullName>
    </recommendedName>
</protein>
<proteinExistence type="predicted"/>
<dbReference type="Gene3D" id="2.60.200.60">
    <property type="match status" value="1"/>
</dbReference>
<evidence type="ECO:0008006" key="3">
    <source>
        <dbReference type="Google" id="ProtNLM"/>
    </source>
</evidence>
<dbReference type="Pfam" id="PF05488">
    <property type="entry name" value="PAAR_motif"/>
    <property type="match status" value="1"/>
</dbReference>
<evidence type="ECO:0000313" key="2">
    <source>
        <dbReference type="Proteomes" id="UP001500171"/>
    </source>
</evidence>
<accession>A0ABP9NHR0</accession>
<organism evidence="1 2">
    <name type="scientific">Orbus sasakiae</name>
    <dbReference type="NCBI Taxonomy" id="1078475"/>
    <lineage>
        <taxon>Bacteria</taxon>
        <taxon>Pseudomonadati</taxon>
        <taxon>Pseudomonadota</taxon>
        <taxon>Gammaproteobacteria</taxon>
        <taxon>Orbales</taxon>
        <taxon>Orbaceae</taxon>
        <taxon>Orbus</taxon>
    </lineage>
</organism>
<evidence type="ECO:0000313" key="1">
    <source>
        <dbReference type="EMBL" id="GAA5114394.1"/>
    </source>
</evidence>
<dbReference type="EMBL" id="BAABHY010000008">
    <property type="protein sequence ID" value="GAA5114394.1"/>
    <property type="molecule type" value="Genomic_DNA"/>
</dbReference>